<keyword evidence="2" id="KW-0689">Ribosomal protein</keyword>
<dbReference type="HAMAP" id="MF_01366">
    <property type="entry name" value="Ribosomal_uL13"/>
    <property type="match status" value="1"/>
</dbReference>
<dbReference type="PIRSF" id="PIRSF002181">
    <property type="entry name" value="Ribosomal_L13"/>
    <property type="match status" value="1"/>
</dbReference>
<dbReference type="WBParaSite" id="MBELARI_LOCUS17793">
    <property type="protein sequence ID" value="MBELARI_LOCUS17793"/>
    <property type="gene ID" value="MBELARI_LOCUS17793"/>
</dbReference>
<keyword evidence="3" id="KW-0687">Ribonucleoprotein</keyword>
<accession>A0AAF3F6T4</accession>
<dbReference type="Pfam" id="PF00572">
    <property type="entry name" value="Ribosomal_L13"/>
    <property type="match status" value="1"/>
</dbReference>
<comment type="similarity">
    <text evidence="1">Belongs to the universal ribosomal protein uL13 family.</text>
</comment>
<dbReference type="CDD" id="cd00392">
    <property type="entry name" value="Ribosomal_L13"/>
    <property type="match status" value="1"/>
</dbReference>
<evidence type="ECO:0000256" key="1">
    <source>
        <dbReference type="ARBA" id="ARBA00006227"/>
    </source>
</evidence>
<sequence>MATRTGRFARANQWLQFARQWHLIDANHQDVYVLGEKVARHLAGKQKPLWHPEADCGDHVVVVNCKDVAMEGFDWKHRIFHFDNQYPQGRADIPAYQIHEYDPCRVIFMAIYNKLGNNLIRRKHIQRLHLFPDAKMPEYIQKNIGNLLEQVQVVPRKSTDYTAEERAAFPRLVHFPEDHFEEWEAPIKPPGRHEKPAFGKAKDKK</sequence>
<protein>
    <submittedName>
        <fullName evidence="6 7">39S ribosomal protein L13, mitochondrial</fullName>
    </submittedName>
</protein>
<dbReference type="SUPFAM" id="SSF52161">
    <property type="entry name" value="Ribosomal protein L13"/>
    <property type="match status" value="1"/>
</dbReference>
<evidence type="ECO:0000313" key="6">
    <source>
        <dbReference type="WBParaSite" id="MBELARI_LOCUS17793"/>
    </source>
</evidence>
<evidence type="ECO:0000256" key="3">
    <source>
        <dbReference type="ARBA" id="ARBA00023274"/>
    </source>
</evidence>
<evidence type="ECO:0000313" key="7">
    <source>
        <dbReference type="WBParaSite" id="MBELARI_LOCUS261"/>
    </source>
</evidence>
<evidence type="ECO:0000256" key="2">
    <source>
        <dbReference type="ARBA" id="ARBA00022980"/>
    </source>
</evidence>
<dbReference type="GO" id="GO:0003729">
    <property type="term" value="F:mRNA binding"/>
    <property type="evidence" value="ECO:0007669"/>
    <property type="project" value="TreeGrafter"/>
</dbReference>
<reference evidence="6 7" key="1">
    <citation type="submission" date="2024-02" db="UniProtKB">
        <authorList>
            <consortium name="WormBaseParasite"/>
        </authorList>
    </citation>
    <scope>IDENTIFICATION</scope>
</reference>
<keyword evidence="5" id="KW-1185">Reference proteome</keyword>
<dbReference type="GO" id="GO:0003735">
    <property type="term" value="F:structural constituent of ribosome"/>
    <property type="evidence" value="ECO:0007669"/>
    <property type="project" value="InterPro"/>
</dbReference>
<dbReference type="Proteomes" id="UP000887575">
    <property type="component" value="Unassembled WGS sequence"/>
</dbReference>
<feature type="region of interest" description="Disordered" evidence="4">
    <location>
        <begin position="184"/>
        <end position="205"/>
    </location>
</feature>
<dbReference type="FunFam" id="3.90.1180.10:FF:000005">
    <property type="entry name" value="39S ribosomal protein L13, mitochondrial"/>
    <property type="match status" value="1"/>
</dbReference>
<evidence type="ECO:0000313" key="5">
    <source>
        <dbReference type="Proteomes" id="UP000887575"/>
    </source>
</evidence>
<dbReference type="Gene3D" id="3.90.1180.10">
    <property type="entry name" value="Ribosomal protein L13"/>
    <property type="match status" value="1"/>
</dbReference>
<dbReference type="NCBIfam" id="TIGR01066">
    <property type="entry name" value="rplM_bact"/>
    <property type="match status" value="1"/>
</dbReference>
<organism evidence="5 7">
    <name type="scientific">Mesorhabditis belari</name>
    <dbReference type="NCBI Taxonomy" id="2138241"/>
    <lineage>
        <taxon>Eukaryota</taxon>
        <taxon>Metazoa</taxon>
        <taxon>Ecdysozoa</taxon>
        <taxon>Nematoda</taxon>
        <taxon>Chromadorea</taxon>
        <taxon>Rhabditida</taxon>
        <taxon>Rhabditina</taxon>
        <taxon>Rhabditomorpha</taxon>
        <taxon>Rhabditoidea</taxon>
        <taxon>Rhabditidae</taxon>
        <taxon>Mesorhabditinae</taxon>
        <taxon>Mesorhabditis</taxon>
    </lineage>
</organism>
<dbReference type="InterPro" id="IPR005823">
    <property type="entry name" value="Ribosomal_uL13_bac-type"/>
</dbReference>
<dbReference type="GO" id="GO:0006412">
    <property type="term" value="P:translation"/>
    <property type="evidence" value="ECO:0007669"/>
    <property type="project" value="InterPro"/>
</dbReference>
<dbReference type="InterPro" id="IPR036899">
    <property type="entry name" value="Ribosomal_uL13_sf"/>
</dbReference>
<dbReference type="PANTHER" id="PTHR11545">
    <property type="entry name" value="RIBOSOMAL PROTEIN L13"/>
    <property type="match status" value="1"/>
</dbReference>
<dbReference type="AlphaFoldDB" id="A0AAF3F6T4"/>
<dbReference type="InterPro" id="IPR005822">
    <property type="entry name" value="Ribosomal_uL13"/>
</dbReference>
<dbReference type="WBParaSite" id="MBELARI_LOCUS261">
    <property type="protein sequence ID" value="MBELARI_LOCUS261"/>
    <property type="gene ID" value="MBELARI_LOCUS261"/>
</dbReference>
<dbReference type="GO" id="GO:0017148">
    <property type="term" value="P:negative regulation of translation"/>
    <property type="evidence" value="ECO:0007669"/>
    <property type="project" value="TreeGrafter"/>
</dbReference>
<name>A0AAF3F6T4_9BILA</name>
<evidence type="ECO:0000256" key="4">
    <source>
        <dbReference type="SAM" id="MobiDB-lite"/>
    </source>
</evidence>
<feature type="compositionally biased region" description="Basic and acidic residues" evidence="4">
    <location>
        <begin position="191"/>
        <end position="205"/>
    </location>
</feature>
<dbReference type="GO" id="GO:0005762">
    <property type="term" value="C:mitochondrial large ribosomal subunit"/>
    <property type="evidence" value="ECO:0007669"/>
    <property type="project" value="TreeGrafter"/>
</dbReference>
<dbReference type="PANTHER" id="PTHR11545:SF2">
    <property type="entry name" value="LARGE RIBOSOMAL SUBUNIT PROTEIN UL13M"/>
    <property type="match status" value="1"/>
</dbReference>
<proteinExistence type="inferred from homology"/>